<gene>
    <name evidence="4" type="ORF">ETSY1_32555</name>
</gene>
<dbReference type="GO" id="GO:0003700">
    <property type="term" value="F:DNA-binding transcription factor activity"/>
    <property type="evidence" value="ECO:0007669"/>
    <property type="project" value="TreeGrafter"/>
</dbReference>
<comment type="caution">
    <text evidence="4">The sequence shown here is derived from an EMBL/GenBank/DDBJ whole genome shotgun (WGS) entry which is preliminary data.</text>
</comment>
<reference evidence="4 5" key="1">
    <citation type="journal article" date="2014" name="Nature">
        <title>An environmental bacterial taxon with a large and distinct metabolic repertoire.</title>
        <authorList>
            <person name="Wilson M.C."/>
            <person name="Mori T."/>
            <person name="Ruckert C."/>
            <person name="Uria A.R."/>
            <person name="Helf M.J."/>
            <person name="Takada K."/>
            <person name="Gernert C."/>
            <person name="Steffens U.A."/>
            <person name="Heycke N."/>
            <person name="Schmitt S."/>
            <person name="Rinke C."/>
            <person name="Helfrich E.J."/>
            <person name="Brachmann A.O."/>
            <person name="Gurgui C."/>
            <person name="Wakimoto T."/>
            <person name="Kracht M."/>
            <person name="Crusemann M."/>
            <person name="Hentschel U."/>
            <person name="Abe I."/>
            <person name="Matsunaga S."/>
            <person name="Kalinowski J."/>
            <person name="Takeyama H."/>
            <person name="Piel J."/>
        </authorList>
    </citation>
    <scope>NUCLEOTIDE SEQUENCE [LARGE SCALE GENOMIC DNA]</scope>
    <source>
        <strain evidence="5">TSY1</strain>
    </source>
</reference>
<dbReference type="SUPFAM" id="SSF46689">
    <property type="entry name" value="Homeodomain-like"/>
    <property type="match status" value="1"/>
</dbReference>
<dbReference type="SUPFAM" id="SSF48498">
    <property type="entry name" value="Tetracyclin repressor-like, C-terminal domain"/>
    <property type="match status" value="1"/>
</dbReference>
<dbReference type="InterPro" id="IPR036271">
    <property type="entry name" value="Tet_transcr_reg_TetR-rel_C_sf"/>
</dbReference>
<dbReference type="PROSITE" id="PS50977">
    <property type="entry name" value="HTH_TETR_2"/>
    <property type="match status" value="1"/>
</dbReference>
<dbReference type="PRINTS" id="PR00455">
    <property type="entry name" value="HTHTETR"/>
</dbReference>
<dbReference type="InterPro" id="IPR050109">
    <property type="entry name" value="HTH-type_TetR-like_transc_reg"/>
</dbReference>
<keyword evidence="5" id="KW-1185">Reference proteome</keyword>
<sequence length="198" mass="22985">MPRTRVEAQYTANRQRILDEAAHLFAAKGFPRTTIVELAKACQCSKALLYHYFASKEEILYALLQTHLQHLRNITEKALSVSREPIEQFYALMQANMAVYIESRDRHVVLVNDMGHLPDMQREDIRQMQRVLTSLVSELLTRLNPQLLSDPRLPMLYTMMFYGVLNWTYIWYDADGAVGPDEFSRRAADLFLNGFAPR</sequence>
<name>W4LAD5_ENTF1</name>
<protein>
    <recommendedName>
        <fullName evidence="3">HTH tetR-type domain-containing protein</fullName>
    </recommendedName>
</protein>
<dbReference type="InterPro" id="IPR001647">
    <property type="entry name" value="HTH_TetR"/>
</dbReference>
<keyword evidence="1 2" id="KW-0238">DNA-binding</keyword>
<evidence type="ECO:0000256" key="1">
    <source>
        <dbReference type="ARBA" id="ARBA00023125"/>
    </source>
</evidence>
<evidence type="ECO:0000256" key="2">
    <source>
        <dbReference type="PROSITE-ProRule" id="PRU00335"/>
    </source>
</evidence>
<dbReference type="Gene3D" id="1.10.10.60">
    <property type="entry name" value="Homeodomain-like"/>
    <property type="match status" value="1"/>
</dbReference>
<feature type="DNA-binding region" description="H-T-H motif" evidence="2">
    <location>
        <begin position="34"/>
        <end position="53"/>
    </location>
</feature>
<dbReference type="Proteomes" id="UP000019141">
    <property type="component" value="Unassembled WGS sequence"/>
</dbReference>
<dbReference type="HOGENOM" id="CLU_069356_12_4_7"/>
<evidence type="ECO:0000259" key="3">
    <source>
        <dbReference type="PROSITE" id="PS50977"/>
    </source>
</evidence>
<dbReference type="InterPro" id="IPR041490">
    <property type="entry name" value="KstR2_TetR_C"/>
</dbReference>
<dbReference type="EMBL" id="AZHW01000977">
    <property type="protein sequence ID" value="ETW94967.1"/>
    <property type="molecule type" value="Genomic_DNA"/>
</dbReference>
<evidence type="ECO:0000313" key="5">
    <source>
        <dbReference type="Proteomes" id="UP000019141"/>
    </source>
</evidence>
<dbReference type="Pfam" id="PF00440">
    <property type="entry name" value="TetR_N"/>
    <property type="match status" value="1"/>
</dbReference>
<feature type="domain" description="HTH tetR-type" evidence="3">
    <location>
        <begin position="11"/>
        <end position="71"/>
    </location>
</feature>
<evidence type="ECO:0000313" key="4">
    <source>
        <dbReference type="EMBL" id="ETW94967.1"/>
    </source>
</evidence>
<dbReference type="Gene3D" id="1.10.357.10">
    <property type="entry name" value="Tetracycline Repressor, domain 2"/>
    <property type="match status" value="1"/>
</dbReference>
<dbReference type="AlphaFoldDB" id="W4LAD5"/>
<dbReference type="GO" id="GO:0000976">
    <property type="term" value="F:transcription cis-regulatory region binding"/>
    <property type="evidence" value="ECO:0007669"/>
    <property type="project" value="TreeGrafter"/>
</dbReference>
<dbReference type="InterPro" id="IPR009057">
    <property type="entry name" value="Homeodomain-like_sf"/>
</dbReference>
<dbReference type="Pfam" id="PF17932">
    <property type="entry name" value="TetR_C_24"/>
    <property type="match status" value="1"/>
</dbReference>
<organism evidence="4 5">
    <name type="scientific">Entotheonella factor</name>
    <dbReference type="NCBI Taxonomy" id="1429438"/>
    <lineage>
        <taxon>Bacteria</taxon>
        <taxon>Pseudomonadati</taxon>
        <taxon>Nitrospinota/Tectimicrobiota group</taxon>
        <taxon>Candidatus Tectimicrobiota</taxon>
        <taxon>Candidatus Entotheonellia</taxon>
        <taxon>Candidatus Entotheonellales</taxon>
        <taxon>Candidatus Entotheonellaceae</taxon>
        <taxon>Candidatus Entotheonella</taxon>
    </lineage>
</organism>
<accession>W4LAD5</accession>
<dbReference type="PANTHER" id="PTHR30055">
    <property type="entry name" value="HTH-TYPE TRANSCRIPTIONAL REGULATOR RUTR"/>
    <property type="match status" value="1"/>
</dbReference>
<dbReference type="PANTHER" id="PTHR30055:SF226">
    <property type="entry name" value="HTH-TYPE TRANSCRIPTIONAL REGULATOR PKSA"/>
    <property type="match status" value="1"/>
</dbReference>
<proteinExistence type="predicted"/>